<organism evidence="8 9">
    <name type="scientific">Fodinibius roseus</name>
    <dbReference type="NCBI Taxonomy" id="1194090"/>
    <lineage>
        <taxon>Bacteria</taxon>
        <taxon>Pseudomonadati</taxon>
        <taxon>Balneolota</taxon>
        <taxon>Balneolia</taxon>
        <taxon>Balneolales</taxon>
        <taxon>Balneolaceae</taxon>
        <taxon>Fodinibius</taxon>
    </lineage>
</organism>
<evidence type="ECO:0000256" key="4">
    <source>
        <dbReference type="ARBA" id="ARBA00023136"/>
    </source>
</evidence>
<keyword evidence="4" id="KW-0472">Membrane</keyword>
<feature type="domain" description="RagB/SusD" evidence="6">
    <location>
        <begin position="350"/>
        <end position="493"/>
    </location>
</feature>
<proteinExistence type="inferred from homology"/>
<evidence type="ECO:0000313" key="8">
    <source>
        <dbReference type="EMBL" id="SHG50455.1"/>
    </source>
</evidence>
<dbReference type="AlphaFoldDB" id="A0A1M5KCD9"/>
<feature type="domain" description="SusD-like N-terminal" evidence="7">
    <location>
        <begin position="99"/>
        <end position="215"/>
    </location>
</feature>
<dbReference type="Proteomes" id="UP000184041">
    <property type="component" value="Unassembled WGS sequence"/>
</dbReference>
<dbReference type="Pfam" id="PF07980">
    <property type="entry name" value="SusD_RagB"/>
    <property type="match status" value="1"/>
</dbReference>
<comment type="similarity">
    <text evidence="2">Belongs to the SusD family.</text>
</comment>
<dbReference type="OrthoDB" id="691907at2"/>
<evidence type="ECO:0000313" key="9">
    <source>
        <dbReference type="Proteomes" id="UP000184041"/>
    </source>
</evidence>
<dbReference type="STRING" id="1194090.SAMN05443144_1312"/>
<dbReference type="Gene3D" id="1.25.40.390">
    <property type="match status" value="1"/>
</dbReference>
<accession>A0A1M5KCD9</accession>
<reference evidence="8 9" key="1">
    <citation type="submission" date="2016-11" db="EMBL/GenBank/DDBJ databases">
        <authorList>
            <person name="Jaros S."/>
            <person name="Januszkiewicz K."/>
            <person name="Wedrychowicz H."/>
        </authorList>
    </citation>
    <scope>NUCLEOTIDE SEQUENCE [LARGE SCALE GENOMIC DNA]</scope>
    <source>
        <strain evidence="8 9">DSM 21986</strain>
    </source>
</reference>
<keyword evidence="3" id="KW-0732">Signal</keyword>
<dbReference type="Pfam" id="PF14322">
    <property type="entry name" value="SusD-like_3"/>
    <property type="match status" value="1"/>
</dbReference>
<evidence type="ECO:0000256" key="2">
    <source>
        <dbReference type="ARBA" id="ARBA00006275"/>
    </source>
</evidence>
<protein>
    <submittedName>
        <fullName evidence="8">Starch-binding associating with outer membrane</fullName>
    </submittedName>
</protein>
<gene>
    <name evidence="8" type="ORF">SAMN05443144_1312</name>
</gene>
<dbReference type="SUPFAM" id="SSF48452">
    <property type="entry name" value="TPR-like"/>
    <property type="match status" value="1"/>
</dbReference>
<dbReference type="GO" id="GO:0009279">
    <property type="term" value="C:cell outer membrane"/>
    <property type="evidence" value="ECO:0007669"/>
    <property type="project" value="UniProtKB-SubCell"/>
</dbReference>
<dbReference type="InterPro" id="IPR011990">
    <property type="entry name" value="TPR-like_helical_dom_sf"/>
</dbReference>
<dbReference type="CDD" id="cd08977">
    <property type="entry name" value="SusD"/>
    <property type="match status" value="1"/>
</dbReference>
<evidence type="ECO:0000259" key="7">
    <source>
        <dbReference type="Pfam" id="PF14322"/>
    </source>
</evidence>
<dbReference type="InterPro" id="IPR012944">
    <property type="entry name" value="SusD_RagB_dom"/>
</dbReference>
<evidence type="ECO:0000259" key="6">
    <source>
        <dbReference type="Pfam" id="PF07980"/>
    </source>
</evidence>
<name>A0A1M5KCD9_9BACT</name>
<evidence type="ECO:0000256" key="5">
    <source>
        <dbReference type="ARBA" id="ARBA00023237"/>
    </source>
</evidence>
<dbReference type="RefSeq" id="WP_073068161.1">
    <property type="nucleotide sequence ID" value="NZ_FQUS01000031.1"/>
</dbReference>
<dbReference type="InterPro" id="IPR033985">
    <property type="entry name" value="SusD-like_N"/>
</dbReference>
<comment type="subcellular location">
    <subcellularLocation>
        <location evidence="1">Cell outer membrane</location>
    </subcellularLocation>
</comment>
<keyword evidence="9" id="KW-1185">Reference proteome</keyword>
<sequence>MKRLIFNLTFLITFFVVSCDNMLTESPKDLVVEDFYNSTAEVESALAASIDPVRGRMSGWWISTLDCHTVWGAGLAGSANFDSYKSMNGLSSVGASNLIPNWDVFYQSIRNANLVIANVPNSEVLSEEQKTRFLAEARFFRSFAYFQLVRGWGGVPIYTEENMDQTTGAPRATQEEVYNLITNDLEFAENNLPNEPPVLGRPDMWSAKTMLADVYFFQERYSDAATKANEVIQSGKYSLVEVTVPDDFNNLFGMDANSNEEIFYLKYNQQSTSGLVLHTMPIDTPWFGSNGYGIFQWHDGAQFYTEWNDDDFRKQFNWYVADEDKVNPFIGSDPYFPNEGVNKLAPKKYNAPEATSSTFDLPVYRYADVLLIYAEASARAVGSPTAEGLEALNMVHRRAYGHNPTEPSPVDLSLSDYPDTDSFIDRVVKERGYEFQFEGKRWFDLKRSGRVFEVMEEYIGREVAEKHLLWPIPEEEFDLNEAMDPSTGQNPGY</sequence>
<keyword evidence="5" id="KW-0998">Cell outer membrane</keyword>
<evidence type="ECO:0000256" key="1">
    <source>
        <dbReference type="ARBA" id="ARBA00004442"/>
    </source>
</evidence>
<dbReference type="PROSITE" id="PS51257">
    <property type="entry name" value="PROKAR_LIPOPROTEIN"/>
    <property type="match status" value="1"/>
</dbReference>
<dbReference type="EMBL" id="FQUS01000031">
    <property type="protein sequence ID" value="SHG50455.1"/>
    <property type="molecule type" value="Genomic_DNA"/>
</dbReference>
<evidence type="ECO:0000256" key="3">
    <source>
        <dbReference type="ARBA" id="ARBA00022729"/>
    </source>
</evidence>